<evidence type="ECO:0000256" key="1">
    <source>
        <dbReference type="ARBA" id="ARBA00022723"/>
    </source>
</evidence>
<dbReference type="Gene3D" id="3.20.20.105">
    <property type="entry name" value="Queuine tRNA-ribosyltransferase-like"/>
    <property type="match status" value="1"/>
</dbReference>
<proteinExistence type="predicted"/>
<organism evidence="3 4">
    <name type="scientific">Pycnococcus provasolii</name>
    <dbReference type="NCBI Taxonomy" id="41880"/>
    <lineage>
        <taxon>Eukaryota</taxon>
        <taxon>Viridiplantae</taxon>
        <taxon>Chlorophyta</taxon>
        <taxon>Pseudoscourfieldiophyceae</taxon>
        <taxon>Pseudoscourfieldiales</taxon>
        <taxon>Pycnococcaceae</taxon>
        <taxon>Pycnococcus</taxon>
    </lineage>
</organism>
<dbReference type="NCBIfam" id="TIGR00449">
    <property type="entry name" value="tgt_general"/>
    <property type="match status" value="1"/>
</dbReference>
<dbReference type="Proteomes" id="UP000660262">
    <property type="component" value="Unassembled WGS sequence"/>
</dbReference>
<protein>
    <recommendedName>
        <fullName evidence="2">tRNA-guanine(15) transglycosylase-like domain-containing protein</fullName>
    </recommendedName>
</protein>
<evidence type="ECO:0000313" key="4">
    <source>
        <dbReference type="Proteomes" id="UP000660262"/>
    </source>
</evidence>
<sequence length="407" mass="44738">MRRSCVSAASFSFSFTVEHTSKRSAARAGVMHTQHGDVLTPCYVPVATNGTLKGVDHGEVEVPLMFMNTLHIELITGCETIRQAGGIHAFVNRNAPIITDSGGFQVFSLGQTGDLSFGGNGNAKELKRSRDASSYKGKDASEREALLERCTEERGAVFKSYVDGSRHTLTPEKTVDLQRALGSDIMLPLDHLSGHLATKQEAEQSFHLSHVWMERSLRHHLDQPATGQAMFGICHGGVDLELRHKSASFLMERDFDGFAIGGSLGDGLDSCETIVRAMAPKLGCSARPVHLLGIADAHSIPRFVQHGVDSFDSCYATRLARHGTLLCRGRPDGLSRIKVKQTKHKSDYEPPDWDLAERTGDHRSLAYLHHLVRANEPTAVTLMTRHNVLFLQRQIGELRAAILNDEI</sequence>
<dbReference type="GO" id="GO:0046872">
    <property type="term" value="F:metal ion binding"/>
    <property type="evidence" value="ECO:0007669"/>
    <property type="project" value="UniProtKB-KW"/>
</dbReference>
<keyword evidence="4" id="KW-1185">Reference proteome</keyword>
<dbReference type="InterPro" id="IPR036511">
    <property type="entry name" value="TGT-like_sf"/>
</dbReference>
<reference evidence="3" key="1">
    <citation type="submission" date="2020-10" db="EMBL/GenBank/DDBJ databases">
        <title>Unveiling of a novel bifunctional photoreceptor, Dualchrome1, isolated from a cosmopolitan green alga.</title>
        <authorList>
            <person name="Suzuki S."/>
            <person name="Kawachi M."/>
        </authorList>
    </citation>
    <scope>NUCLEOTIDE SEQUENCE</scope>
    <source>
        <strain evidence="3">NIES 2893</strain>
    </source>
</reference>
<dbReference type="PANTHER" id="PTHR43468:SF1">
    <property type="entry name" value="TRNA-GUANOSINE(34) QUEUINE TRANSGLYCOSYLASE"/>
    <property type="match status" value="1"/>
</dbReference>
<evidence type="ECO:0000259" key="2">
    <source>
        <dbReference type="Pfam" id="PF01702"/>
    </source>
</evidence>
<dbReference type="GO" id="GO:0006400">
    <property type="term" value="P:tRNA modification"/>
    <property type="evidence" value="ECO:0007669"/>
    <property type="project" value="InterPro"/>
</dbReference>
<evidence type="ECO:0000313" key="3">
    <source>
        <dbReference type="EMBL" id="GHP11004.1"/>
    </source>
</evidence>
<dbReference type="SUPFAM" id="SSF51713">
    <property type="entry name" value="tRNA-guanine transglycosylase"/>
    <property type="match status" value="1"/>
</dbReference>
<comment type="caution">
    <text evidence="3">The sequence shown here is derived from an EMBL/GenBank/DDBJ whole genome shotgun (WGS) entry which is preliminary data.</text>
</comment>
<dbReference type="InterPro" id="IPR002616">
    <property type="entry name" value="tRNA_ribo_trans-like"/>
</dbReference>
<dbReference type="PANTHER" id="PTHR43468">
    <property type="match status" value="1"/>
</dbReference>
<feature type="domain" description="tRNA-guanine(15) transglycosylase-like" evidence="2">
    <location>
        <begin position="25"/>
        <end position="112"/>
    </location>
</feature>
<dbReference type="OrthoDB" id="10249838at2759"/>
<keyword evidence="1" id="KW-0479">Metal-binding</keyword>
<feature type="domain" description="tRNA-guanine(15) transglycosylase-like" evidence="2">
    <location>
        <begin position="150"/>
        <end position="406"/>
    </location>
</feature>
<dbReference type="Pfam" id="PF01702">
    <property type="entry name" value="TGT"/>
    <property type="match status" value="2"/>
</dbReference>
<name>A0A830HUW8_9CHLO</name>
<dbReference type="AlphaFoldDB" id="A0A830HUW8"/>
<accession>A0A830HUW8</accession>
<gene>
    <name evidence="3" type="ORF">PPROV_000973400</name>
</gene>
<dbReference type="EMBL" id="BNJQ01000032">
    <property type="protein sequence ID" value="GHP11004.1"/>
    <property type="molecule type" value="Genomic_DNA"/>
</dbReference>